<keyword evidence="3" id="KW-1185">Reference proteome</keyword>
<evidence type="ECO:0000256" key="1">
    <source>
        <dbReference type="SAM" id="MobiDB-lite"/>
    </source>
</evidence>
<comment type="caution">
    <text evidence="2">The sequence shown here is derived from an EMBL/GenBank/DDBJ whole genome shotgun (WGS) entry which is preliminary data.</text>
</comment>
<gene>
    <name evidence="2" type="ORF">CTA1_10108</name>
</gene>
<organism evidence="2 3">
    <name type="scientific">Colletotrichum tanaceti</name>
    <dbReference type="NCBI Taxonomy" id="1306861"/>
    <lineage>
        <taxon>Eukaryota</taxon>
        <taxon>Fungi</taxon>
        <taxon>Dikarya</taxon>
        <taxon>Ascomycota</taxon>
        <taxon>Pezizomycotina</taxon>
        <taxon>Sordariomycetes</taxon>
        <taxon>Hypocreomycetidae</taxon>
        <taxon>Glomerellales</taxon>
        <taxon>Glomerellaceae</taxon>
        <taxon>Colletotrichum</taxon>
        <taxon>Colletotrichum destructivum species complex</taxon>
    </lineage>
</organism>
<evidence type="ECO:0000313" key="3">
    <source>
        <dbReference type="Proteomes" id="UP000310108"/>
    </source>
</evidence>
<feature type="region of interest" description="Disordered" evidence="1">
    <location>
        <begin position="507"/>
        <end position="565"/>
    </location>
</feature>
<dbReference type="EMBL" id="PJEX01000731">
    <property type="protein sequence ID" value="TKW48770.1"/>
    <property type="molecule type" value="Genomic_DNA"/>
</dbReference>
<feature type="compositionally biased region" description="Polar residues" evidence="1">
    <location>
        <begin position="123"/>
        <end position="132"/>
    </location>
</feature>
<accession>A0A4U6X0A6</accession>
<evidence type="ECO:0000313" key="2">
    <source>
        <dbReference type="EMBL" id="TKW48770.1"/>
    </source>
</evidence>
<protein>
    <submittedName>
        <fullName evidence="2">Uncharacterized protein</fullName>
    </submittedName>
</protein>
<sequence length="857" mass="94170">MADNAPQEPTAATAATTATTAAAPIPPLVTLTESRWRWQGQLYDASEIPKNFVFGAQPLEPVVLPRDADNMVVLGALKRAHRRYKADTELPEDSYYAGVEGGIFVPVFLRPNNSSSSSSSSSADPNMDNSYSGVMLGNGAGNKRGGLIVPPVDMLRPRQLTFLKTQALGAAFLPKGTAPFRQVSRAEREQHLRSQQEAFSAGRPCPVLVQDPAVQPDYHVFQHLKAGNWEPFMMDMPKLDSIRVPKSLVDEVESFLAKYPLDMVPVNLAVSMAIAWAAYCDTTEFQPELAASKRRRPAVPPSVTGDLVRPVPYVDLAVLILYSTHYFRLHEEHGLSAYAHVFRVVSALYAKDTQFHEAFKIDPDAIDHDFVFACVKALGLRDDDWEEIVPPSFDGSRLAMPLNYGTRRPPSPELTATLMMPDVYTLGFPGYTNESRKGHGDVVRPVVMHTTWVPQHILNDRDNNNGGCVPLDQEYLGVESVTPYRDQDRHQLWSAPATEVRSPFPRITGFVVDTPPRADVLSTKESDNKPPQMKPKNKKKKKEAVDMSAPGAGDGGDDDDKNNADRLRPVYTRKHVVDMFTNYFRAHIADLRMAQDAGHISELVTLDPDGHLVWPLRPDRDMDEAAAAAAAAPMLQLPWEVDIGQLLAEDAARHDPLADEDRLLLKKIVEQDLSGDKHVARCLEPLSLLDVNDPGLSRSRLRAVLGAAVQPVAEMMGRVVSYGNSVRNDDDDDDSNNNNNNAEEEAAAFADDLVKPCCGLLGLGAAGSVDQCMAAVLGAERELHAVLTNAGFVVRFQRGNADFFRHAMGLVTGAACFGYLSRLALLYDRLSGFPVADASDEKKEAMAWESAFRLRGC</sequence>
<dbReference type="Proteomes" id="UP000310108">
    <property type="component" value="Unassembled WGS sequence"/>
</dbReference>
<name>A0A4U6X0A6_9PEZI</name>
<feature type="region of interest" description="Disordered" evidence="1">
    <location>
        <begin position="114"/>
        <end position="136"/>
    </location>
</feature>
<dbReference type="AlphaFoldDB" id="A0A4U6X0A6"/>
<proteinExistence type="predicted"/>
<reference evidence="2 3" key="1">
    <citation type="journal article" date="2019" name="PLoS ONE">
        <title>Comparative genome analysis indicates high evolutionary potential of pathogenicity genes in Colletotrichum tanaceti.</title>
        <authorList>
            <person name="Lelwala R.V."/>
            <person name="Korhonen P.K."/>
            <person name="Young N.D."/>
            <person name="Scott J.B."/>
            <person name="Ades P.A."/>
            <person name="Gasser R.B."/>
            <person name="Taylor P.W.J."/>
        </authorList>
    </citation>
    <scope>NUCLEOTIDE SEQUENCE [LARGE SCALE GENOMIC DNA]</scope>
    <source>
        <strain evidence="2">BRIP57314</strain>
    </source>
</reference>